<evidence type="ECO:0000256" key="1">
    <source>
        <dbReference type="ARBA" id="ARBA00008898"/>
    </source>
</evidence>
<dbReference type="PANTHER" id="PTHR30466">
    <property type="entry name" value="FLAVIN REDUCTASE"/>
    <property type="match status" value="1"/>
</dbReference>
<evidence type="ECO:0000259" key="4">
    <source>
        <dbReference type="SMART" id="SM00903"/>
    </source>
</evidence>
<evidence type="ECO:0000313" key="6">
    <source>
        <dbReference type="Proteomes" id="UP001596302"/>
    </source>
</evidence>
<evidence type="ECO:0000313" key="5">
    <source>
        <dbReference type="EMBL" id="MFC5997047.1"/>
    </source>
</evidence>
<comment type="similarity">
    <text evidence="1">Belongs to the non-flavoprotein flavin reductase family.</text>
</comment>
<name>A0ABW1J907_9PSEU</name>
<evidence type="ECO:0000256" key="3">
    <source>
        <dbReference type="SAM" id="MobiDB-lite"/>
    </source>
</evidence>
<gene>
    <name evidence="5" type="ORF">ACFQE5_22810</name>
</gene>
<dbReference type="InterPro" id="IPR050268">
    <property type="entry name" value="NADH-dep_flavin_reductase"/>
</dbReference>
<dbReference type="RefSeq" id="WP_379587951.1">
    <property type="nucleotide sequence ID" value="NZ_JBHSQW010000044.1"/>
</dbReference>
<keyword evidence="2" id="KW-0560">Oxidoreductase</keyword>
<keyword evidence="6" id="KW-1185">Reference proteome</keyword>
<dbReference type="SMART" id="SM00903">
    <property type="entry name" value="Flavin_Reduct"/>
    <property type="match status" value="1"/>
</dbReference>
<dbReference type="InterPro" id="IPR009060">
    <property type="entry name" value="UBA-like_sf"/>
</dbReference>
<dbReference type="Pfam" id="PF01613">
    <property type="entry name" value="Flavin_Reduct"/>
    <property type="match status" value="1"/>
</dbReference>
<dbReference type="InterPro" id="IPR002563">
    <property type="entry name" value="Flavin_Rdtase-like_dom"/>
</dbReference>
<organism evidence="5 6">
    <name type="scientific">Pseudonocardia hispaniensis</name>
    <dbReference type="NCBI Taxonomy" id="904933"/>
    <lineage>
        <taxon>Bacteria</taxon>
        <taxon>Bacillati</taxon>
        <taxon>Actinomycetota</taxon>
        <taxon>Actinomycetes</taxon>
        <taxon>Pseudonocardiales</taxon>
        <taxon>Pseudonocardiaceae</taxon>
        <taxon>Pseudonocardia</taxon>
    </lineage>
</organism>
<dbReference type="PANTHER" id="PTHR30466:SF11">
    <property type="entry name" value="FLAVIN-DEPENDENT MONOOXYGENASE, REDUCTASE SUBUNIT HSAB"/>
    <property type="match status" value="1"/>
</dbReference>
<feature type="domain" description="Flavin reductase like" evidence="4">
    <location>
        <begin position="22"/>
        <end position="165"/>
    </location>
</feature>
<proteinExistence type="inferred from homology"/>
<accession>A0ABW1J907</accession>
<dbReference type="SUPFAM" id="SSF46934">
    <property type="entry name" value="UBA-like"/>
    <property type="match status" value="1"/>
</dbReference>
<protein>
    <submittedName>
        <fullName evidence="5">Flavin reductase</fullName>
    </submittedName>
</protein>
<evidence type="ECO:0000256" key="2">
    <source>
        <dbReference type="ARBA" id="ARBA00023002"/>
    </source>
</evidence>
<reference evidence="6" key="1">
    <citation type="journal article" date="2019" name="Int. J. Syst. Evol. Microbiol.">
        <title>The Global Catalogue of Microorganisms (GCM) 10K type strain sequencing project: providing services to taxonomists for standard genome sequencing and annotation.</title>
        <authorList>
            <consortium name="The Broad Institute Genomics Platform"/>
            <consortium name="The Broad Institute Genome Sequencing Center for Infectious Disease"/>
            <person name="Wu L."/>
            <person name="Ma J."/>
        </authorList>
    </citation>
    <scope>NUCLEOTIDE SEQUENCE [LARGE SCALE GENOMIC DNA]</scope>
    <source>
        <strain evidence="6">CCM 8391</strain>
    </source>
</reference>
<feature type="region of interest" description="Disordered" evidence="3">
    <location>
        <begin position="180"/>
        <end position="204"/>
    </location>
</feature>
<comment type="caution">
    <text evidence="5">The sequence shown here is derived from an EMBL/GenBank/DDBJ whole genome shotgun (WGS) entry which is preliminary data.</text>
</comment>
<dbReference type="Proteomes" id="UP001596302">
    <property type="component" value="Unassembled WGS sequence"/>
</dbReference>
<dbReference type="Gene3D" id="1.10.8.10">
    <property type="entry name" value="DNA helicase RuvA subunit, C-terminal domain"/>
    <property type="match status" value="1"/>
</dbReference>
<sequence length="257" mass="28331">MSVPASSDYEPIPSPSTFREVMGRYATGAAIVTATLRDEPHGLAVNSLTSVSLDPPLLLFCPDRRSDTWPVIREAGHFAVNILAHGQDQLCRRFARKGTDRFADLTFTRSARGCPILDETIAYLECEIRQVIDAGDHYITIGRVMDMGIDRERAPLVFYQGHFHRLGDEFENAVEVQRKAAGNSRSSNESEVTVEGSGGPNGQAVELTGEQIRAVRKETRAGALDCRKALEANNGDVQRAIDYLREKGIGTPKKVWT</sequence>
<dbReference type="CDD" id="cd14275">
    <property type="entry name" value="UBA_EF-Ts"/>
    <property type="match status" value="1"/>
</dbReference>
<dbReference type="InterPro" id="IPR012349">
    <property type="entry name" value="Split_barrel_FMN-bd"/>
</dbReference>
<dbReference type="Gene3D" id="2.30.110.10">
    <property type="entry name" value="Electron Transport, Fmn-binding Protein, Chain A"/>
    <property type="match status" value="1"/>
</dbReference>
<dbReference type="EMBL" id="JBHSQW010000044">
    <property type="protein sequence ID" value="MFC5997047.1"/>
    <property type="molecule type" value="Genomic_DNA"/>
</dbReference>
<dbReference type="SUPFAM" id="SSF50475">
    <property type="entry name" value="FMN-binding split barrel"/>
    <property type="match status" value="1"/>
</dbReference>